<dbReference type="PANTHER" id="PTHR37957">
    <property type="entry name" value="BLR7070 PROTEIN"/>
    <property type="match status" value="1"/>
</dbReference>
<dbReference type="OrthoDB" id="9803927at2"/>
<dbReference type="AlphaFoldDB" id="A0A2S7IFT8"/>
<proteinExistence type="predicted"/>
<evidence type="ECO:0000259" key="1">
    <source>
        <dbReference type="Pfam" id="PF13449"/>
    </source>
</evidence>
<dbReference type="PROSITE" id="PS51257">
    <property type="entry name" value="PROKAR_LIPOPROTEIN"/>
    <property type="match status" value="1"/>
</dbReference>
<dbReference type="EMBL" id="PTRA01000007">
    <property type="protein sequence ID" value="PQA54090.1"/>
    <property type="molecule type" value="Genomic_DNA"/>
</dbReference>
<dbReference type="RefSeq" id="WP_104715783.1">
    <property type="nucleotide sequence ID" value="NZ_PTRA01000007.1"/>
</dbReference>
<evidence type="ECO:0000313" key="3">
    <source>
        <dbReference type="Proteomes" id="UP000239590"/>
    </source>
</evidence>
<dbReference type="PANTHER" id="PTHR37957:SF1">
    <property type="entry name" value="PHYTASE-LIKE DOMAIN-CONTAINING PROTEIN"/>
    <property type="match status" value="1"/>
</dbReference>
<comment type="caution">
    <text evidence="2">The sequence shown here is derived from an EMBL/GenBank/DDBJ whole genome shotgun (WGS) entry which is preliminary data.</text>
</comment>
<gene>
    <name evidence="2" type="ORF">C5O19_23270</name>
</gene>
<reference evidence="3" key="1">
    <citation type="submission" date="2018-02" db="EMBL/GenBank/DDBJ databases">
        <title>Genome sequencing of Solimonas sp. HR-BB.</title>
        <authorList>
            <person name="Lee Y."/>
            <person name="Jeon C.O."/>
        </authorList>
    </citation>
    <scope>NUCLEOTIDE SEQUENCE [LARGE SCALE GENOMIC DNA]</scope>
    <source>
        <strain evidence="3">HR-U</strain>
    </source>
</reference>
<dbReference type="InterPro" id="IPR027372">
    <property type="entry name" value="Phytase-like_dom"/>
</dbReference>
<dbReference type="Proteomes" id="UP000239590">
    <property type="component" value="Unassembled WGS sequence"/>
</dbReference>
<dbReference type="Pfam" id="PF13449">
    <property type="entry name" value="Phytase-like"/>
    <property type="match status" value="1"/>
</dbReference>
<name>A0A2S7IFT8_9BACT</name>
<accession>A0A2S7IFT8</accession>
<sequence length="443" mass="47778">MSRTSTFSLKPFGLALGSWALLSSCTDHELPGGTSYPSQATVSTPKVLATFTNDFTRNLPITAYNGGFGSAMAVDPNDPQIFYLLTDRGPNTDGVGSDAKVFPVPDFAPQIGKFRLEGGELKLIETIELKDATGKKLTGLPNPVGSGNAGELAQDMNLQPLSPATDPNGLDSEGLVAMADGSFWVSDEYGPHIVHFDRTGRTLRRLNPFNTGADALPQVLAKRWPNRGMEGLTITPDGKTLVGIMQNTLRNPNKATADNSTVLRILTYQIETGVTQQFIYLMDKPNPFRVSEITAITNTTFLVLERNDDALGGGNTPVKNIFKIDITGATDVSDSENKASGKLFGGKTLEELPLAEWPNYGIKSVKKEFVVDVIQAIPNYPHDKVEGLVVLSPTLIAVANDDDFGLATEGTSANRKMIQKILPSVNKVDFNAVYFISLPKALK</sequence>
<dbReference type="SUPFAM" id="SSF63825">
    <property type="entry name" value="YWTD domain"/>
    <property type="match status" value="1"/>
</dbReference>
<protein>
    <recommendedName>
        <fullName evidence="1">Phytase-like domain-containing protein</fullName>
    </recommendedName>
</protein>
<keyword evidence="3" id="KW-1185">Reference proteome</keyword>
<evidence type="ECO:0000313" key="2">
    <source>
        <dbReference type="EMBL" id="PQA54090.1"/>
    </source>
</evidence>
<organism evidence="2 3">
    <name type="scientific">Siphonobacter curvatus</name>
    <dbReference type="NCBI Taxonomy" id="2094562"/>
    <lineage>
        <taxon>Bacteria</taxon>
        <taxon>Pseudomonadati</taxon>
        <taxon>Bacteroidota</taxon>
        <taxon>Cytophagia</taxon>
        <taxon>Cytophagales</taxon>
        <taxon>Cytophagaceae</taxon>
        <taxon>Siphonobacter</taxon>
    </lineage>
</organism>
<feature type="domain" description="Phytase-like" evidence="1">
    <location>
        <begin position="66"/>
        <end position="404"/>
    </location>
</feature>